<keyword evidence="14" id="KW-0843">Virulence</keyword>
<evidence type="ECO:0000256" key="9">
    <source>
        <dbReference type="ARBA" id="ARBA00022737"/>
    </source>
</evidence>
<reference evidence="18" key="1">
    <citation type="submission" date="2021-05" db="EMBL/GenBank/DDBJ databases">
        <title>Genome of Sphingobium sp. strain.</title>
        <authorList>
            <person name="Fan R."/>
        </authorList>
    </citation>
    <scope>NUCLEOTIDE SEQUENCE</scope>
    <source>
        <strain evidence="18">H33</strain>
    </source>
</reference>
<dbReference type="Gene3D" id="3.30.565.10">
    <property type="entry name" value="Histidine kinase-like ATPase, C-terminal domain"/>
    <property type="match status" value="1"/>
</dbReference>
<keyword evidence="5" id="KW-0716">Sensory transduction</keyword>
<evidence type="ECO:0000259" key="16">
    <source>
        <dbReference type="PROSITE" id="PS50112"/>
    </source>
</evidence>
<keyword evidence="10" id="KW-0547">Nucleotide-binding</keyword>
<dbReference type="SMART" id="SM00091">
    <property type="entry name" value="PAS"/>
    <property type="match status" value="1"/>
</dbReference>
<evidence type="ECO:0000256" key="6">
    <source>
        <dbReference type="ARBA" id="ARBA00022630"/>
    </source>
</evidence>
<keyword evidence="15" id="KW-0675">Receptor</keyword>
<dbReference type="InterPro" id="IPR036890">
    <property type="entry name" value="HATPase_C_sf"/>
</dbReference>
<evidence type="ECO:0000256" key="5">
    <source>
        <dbReference type="ARBA" id="ARBA00022606"/>
    </source>
</evidence>
<dbReference type="InterPro" id="IPR011102">
    <property type="entry name" value="Sig_transdc_His_kinase_HWE"/>
</dbReference>
<keyword evidence="7" id="KW-0288">FMN</keyword>
<feature type="domain" description="PAS" evidence="16">
    <location>
        <begin position="9"/>
        <end position="78"/>
    </location>
</feature>
<dbReference type="Pfam" id="PF00989">
    <property type="entry name" value="PAS"/>
    <property type="match status" value="1"/>
</dbReference>
<evidence type="ECO:0000256" key="4">
    <source>
        <dbReference type="ARBA" id="ARBA00022553"/>
    </source>
</evidence>
<dbReference type="InterPro" id="IPR001610">
    <property type="entry name" value="PAC"/>
</dbReference>
<dbReference type="Proteomes" id="UP001138757">
    <property type="component" value="Unassembled WGS sequence"/>
</dbReference>
<dbReference type="Gene3D" id="3.30.450.20">
    <property type="entry name" value="PAS domain"/>
    <property type="match status" value="1"/>
</dbReference>
<dbReference type="InterPro" id="IPR000014">
    <property type="entry name" value="PAS"/>
</dbReference>
<keyword evidence="8" id="KW-0808">Transferase</keyword>
<dbReference type="AlphaFoldDB" id="A0A9X1DBU8"/>
<dbReference type="EMBL" id="JAHGAW010000004">
    <property type="protein sequence ID" value="MBT2186783.1"/>
    <property type="molecule type" value="Genomic_DNA"/>
</dbReference>
<evidence type="ECO:0000256" key="2">
    <source>
        <dbReference type="ARBA" id="ARBA00012438"/>
    </source>
</evidence>
<evidence type="ECO:0000256" key="7">
    <source>
        <dbReference type="ARBA" id="ARBA00022643"/>
    </source>
</evidence>
<sequence length="325" mass="35401">MVSSGPADAGAWLAAVVENSFDAILSKTLDGIITSWNAGATRLFGYTAEEAIGRPITMLIPEDRLHEEEEILAKLRAGERVSHFETIRRGRNGRELFVELAISPVLDPEGKVVGASKIARDVTERRELAARQRLILQEMNHRIKNLFSIVQGLIGVSRRAARNADDFAADLRDRLLALDAAHGLILQDAGTFEQKRSTTLRHVVEAVLAPYAAAGLRIEVGESPVGPHALMSLALILHELATNAVKYGALSSRETSMTVTSVESGQGIDLVWFEHGVVQPGDDTEGFGTALQRAALRSLEASLERSWRPDGLEIRMSFPLDALAR</sequence>
<dbReference type="NCBIfam" id="TIGR00229">
    <property type="entry name" value="sensory_box"/>
    <property type="match status" value="1"/>
</dbReference>
<evidence type="ECO:0000256" key="8">
    <source>
        <dbReference type="ARBA" id="ARBA00022679"/>
    </source>
</evidence>
<proteinExistence type="predicted"/>
<dbReference type="Pfam" id="PF07536">
    <property type="entry name" value="HWE_HK"/>
    <property type="match status" value="1"/>
</dbReference>
<evidence type="ECO:0000256" key="3">
    <source>
        <dbReference type="ARBA" id="ARBA00022543"/>
    </source>
</evidence>
<comment type="catalytic activity">
    <reaction evidence="1">
        <text>ATP + protein L-histidine = ADP + protein N-phospho-L-histidine.</text>
        <dbReference type="EC" id="2.7.13.3"/>
    </reaction>
</comment>
<comment type="caution">
    <text evidence="18">The sequence shown here is derived from an EMBL/GenBank/DDBJ whole genome shotgun (WGS) entry which is preliminary data.</text>
</comment>
<feature type="domain" description="PAC" evidence="17">
    <location>
        <begin position="80"/>
        <end position="134"/>
    </location>
</feature>
<dbReference type="SUPFAM" id="SSF55785">
    <property type="entry name" value="PYP-like sensor domain (PAS domain)"/>
    <property type="match status" value="1"/>
</dbReference>
<evidence type="ECO:0000256" key="10">
    <source>
        <dbReference type="ARBA" id="ARBA00022741"/>
    </source>
</evidence>
<evidence type="ECO:0000259" key="17">
    <source>
        <dbReference type="PROSITE" id="PS50113"/>
    </source>
</evidence>
<keyword evidence="11" id="KW-0418">Kinase</keyword>
<evidence type="ECO:0000256" key="13">
    <source>
        <dbReference type="ARBA" id="ARBA00022991"/>
    </source>
</evidence>
<organism evidence="18 19">
    <name type="scientific">Sphingobium nicotianae</name>
    <dbReference type="NCBI Taxonomy" id="2782607"/>
    <lineage>
        <taxon>Bacteria</taxon>
        <taxon>Pseudomonadati</taxon>
        <taxon>Pseudomonadota</taxon>
        <taxon>Alphaproteobacteria</taxon>
        <taxon>Sphingomonadales</taxon>
        <taxon>Sphingomonadaceae</taxon>
        <taxon>Sphingobium</taxon>
    </lineage>
</organism>
<evidence type="ECO:0000313" key="19">
    <source>
        <dbReference type="Proteomes" id="UP001138757"/>
    </source>
</evidence>
<dbReference type="PANTHER" id="PTHR41523:SF8">
    <property type="entry name" value="ETHYLENE RESPONSE SENSOR PROTEIN"/>
    <property type="match status" value="1"/>
</dbReference>
<dbReference type="GO" id="GO:0006355">
    <property type="term" value="P:regulation of DNA-templated transcription"/>
    <property type="evidence" value="ECO:0007669"/>
    <property type="project" value="InterPro"/>
</dbReference>
<keyword evidence="3" id="KW-0600">Photoreceptor protein</keyword>
<evidence type="ECO:0000256" key="14">
    <source>
        <dbReference type="ARBA" id="ARBA00023026"/>
    </source>
</evidence>
<keyword evidence="4" id="KW-0597">Phosphoprotein</keyword>
<dbReference type="GO" id="GO:0004673">
    <property type="term" value="F:protein histidine kinase activity"/>
    <property type="evidence" value="ECO:0007669"/>
    <property type="project" value="UniProtKB-EC"/>
</dbReference>
<evidence type="ECO:0000256" key="15">
    <source>
        <dbReference type="ARBA" id="ARBA00023170"/>
    </source>
</evidence>
<dbReference type="GO" id="GO:0005524">
    <property type="term" value="F:ATP binding"/>
    <property type="evidence" value="ECO:0007669"/>
    <property type="project" value="UniProtKB-KW"/>
</dbReference>
<keyword evidence="6" id="KW-0285">Flavoprotein</keyword>
<dbReference type="PANTHER" id="PTHR41523">
    <property type="entry name" value="TWO-COMPONENT SYSTEM SENSOR PROTEIN"/>
    <property type="match status" value="1"/>
</dbReference>
<dbReference type="SMART" id="SM00911">
    <property type="entry name" value="HWE_HK"/>
    <property type="match status" value="1"/>
</dbReference>
<dbReference type="InterPro" id="IPR013767">
    <property type="entry name" value="PAS_fold"/>
</dbReference>
<keyword evidence="19" id="KW-1185">Reference proteome</keyword>
<evidence type="ECO:0000256" key="1">
    <source>
        <dbReference type="ARBA" id="ARBA00000085"/>
    </source>
</evidence>
<dbReference type="EC" id="2.7.13.3" evidence="2"/>
<keyword evidence="12" id="KW-0067">ATP-binding</keyword>
<keyword evidence="13" id="KW-0157">Chromophore</keyword>
<dbReference type="SMART" id="SM00086">
    <property type="entry name" value="PAC"/>
    <property type="match status" value="1"/>
</dbReference>
<evidence type="ECO:0000256" key="12">
    <source>
        <dbReference type="ARBA" id="ARBA00022840"/>
    </source>
</evidence>
<dbReference type="RefSeq" id="WP_214622525.1">
    <property type="nucleotide sequence ID" value="NZ_JAHGAW010000004.1"/>
</dbReference>
<dbReference type="PROSITE" id="PS50113">
    <property type="entry name" value="PAC"/>
    <property type="match status" value="1"/>
</dbReference>
<dbReference type="GO" id="GO:0009881">
    <property type="term" value="F:photoreceptor activity"/>
    <property type="evidence" value="ECO:0007669"/>
    <property type="project" value="UniProtKB-KW"/>
</dbReference>
<accession>A0A9X1DBU8</accession>
<dbReference type="CDD" id="cd00130">
    <property type="entry name" value="PAS"/>
    <property type="match status" value="1"/>
</dbReference>
<dbReference type="InterPro" id="IPR000700">
    <property type="entry name" value="PAS-assoc_C"/>
</dbReference>
<dbReference type="InterPro" id="IPR035965">
    <property type="entry name" value="PAS-like_dom_sf"/>
</dbReference>
<evidence type="ECO:0000313" key="18">
    <source>
        <dbReference type="EMBL" id="MBT2186783.1"/>
    </source>
</evidence>
<name>A0A9X1DBU8_9SPHN</name>
<dbReference type="PROSITE" id="PS50112">
    <property type="entry name" value="PAS"/>
    <property type="match status" value="1"/>
</dbReference>
<keyword evidence="9" id="KW-0677">Repeat</keyword>
<protein>
    <recommendedName>
        <fullName evidence="2">histidine kinase</fullName>
        <ecNumber evidence="2">2.7.13.3</ecNumber>
    </recommendedName>
</protein>
<evidence type="ECO:0000256" key="11">
    <source>
        <dbReference type="ARBA" id="ARBA00022777"/>
    </source>
</evidence>
<gene>
    <name evidence="18" type="ORF">KK488_07445</name>
</gene>